<evidence type="ECO:0000313" key="2">
    <source>
        <dbReference type="Proteomes" id="UP000580856"/>
    </source>
</evidence>
<dbReference type="Proteomes" id="UP000580856">
    <property type="component" value="Unassembled WGS sequence"/>
</dbReference>
<accession>A0A846QI23</accession>
<keyword evidence="2" id="KW-1185">Reference proteome</keyword>
<reference evidence="1 2" key="1">
    <citation type="submission" date="2020-03" db="EMBL/GenBank/DDBJ databases">
        <title>Genomic Encyclopedia of Type Strains, Phase IV (KMG-IV): sequencing the most valuable type-strain genomes for metagenomic binning, comparative biology and taxonomic classification.</title>
        <authorList>
            <person name="Goeker M."/>
        </authorList>
    </citation>
    <scope>NUCLEOTIDE SEQUENCE [LARGE SCALE GENOMIC DNA]</scope>
    <source>
        <strain evidence="1 2">DSM 24233</strain>
    </source>
</reference>
<gene>
    <name evidence="1" type="ORF">GGQ74_001538</name>
</gene>
<comment type="caution">
    <text evidence="1">The sequence shown here is derived from an EMBL/GenBank/DDBJ whole genome shotgun (WGS) entry which is preliminary data.</text>
</comment>
<sequence>MLSGPTLLNSIFVGDRVADVARALGCYPKAMIGGQVPMVERAYPFAEQLECILCVMGPKRKLLYKAYEKMGIEYVVLENSGDEPNPASIAPELEAKGLRARTIDFTHGIPHAIEEAGRVFGREKAAAKLLRTYEKDIATIDAPQPALGKRVLVLLGIANPEFSRRFLLIEAPGCHLDDVVLRPLGCENVGQPLIDPDREIVMEGVQTIEGPLLLEKIAPDVIALTGDALTGQLAIREALARCPSLAHSVPALKNQAVYALPHCCSAEPLSHPANFGIWKEALSR</sequence>
<protein>
    <submittedName>
        <fullName evidence="1">ABC-type Fe3+-hydroxamate transport system substrate-binding protein</fullName>
    </submittedName>
</protein>
<name>A0A846QI23_9BACT</name>
<dbReference type="EMBL" id="JAATJA010000001">
    <property type="protein sequence ID" value="NJB67898.1"/>
    <property type="molecule type" value="Genomic_DNA"/>
</dbReference>
<organism evidence="1 2">
    <name type="scientific">Desulfobaculum xiamenense</name>
    <dbReference type="NCBI Taxonomy" id="995050"/>
    <lineage>
        <taxon>Bacteria</taxon>
        <taxon>Pseudomonadati</taxon>
        <taxon>Thermodesulfobacteriota</taxon>
        <taxon>Desulfovibrionia</taxon>
        <taxon>Desulfovibrionales</taxon>
        <taxon>Desulfovibrionaceae</taxon>
        <taxon>Desulfobaculum</taxon>
    </lineage>
</organism>
<proteinExistence type="predicted"/>
<evidence type="ECO:0000313" key="1">
    <source>
        <dbReference type="EMBL" id="NJB67898.1"/>
    </source>
</evidence>
<dbReference type="Gene3D" id="3.40.50.1980">
    <property type="entry name" value="Nitrogenase molybdenum iron protein domain"/>
    <property type="match status" value="1"/>
</dbReference>
<dbReference type="RefSeq" id="WP_167940912.1">
    <property type="nucleotide sequence ID" value="NZ_JAATJA010000001.1"/>
</dbReference>
<dbReference type="SUPFAM" id="SSF53807">
    <property type="entry name" value="Helical backbone' metal receptor"/>
    <property type="match status" value="1"/>
</dbReference>
<dbReference type="AlphaFoldDB" id="A0A846QI23"/>